<dbReference type="HOGENOM" id="CLU_120126_0_0_1"/>
<accession>N1PEN5</accession>
<proteinExistence type="predicted"/>
<reference evidence="2" key="1">
    <citation type="journal article" date="2012" name="PLoS Genet.">
        <title>The genomes of the fungal plant pathogens Cladosporium fulvum and Dothistroma septosporum reveal adaptation to different hosts and lifestyles but also signatures of common ancestry.</title>
        <authorList>
            <person name="de Wit P.J.G.M."/>
            <person name="van der Burgt A."/>
            <person name="Oekmen B."/>
            <person name="Stergiopoulos I."/>
            <person name="Abd-Elsalam K.A."/>
            <person name="Aerts A.L."/>
            <person name="Bahkali A.H."/>
            <person name="Beenen H.G."/>
            <person name="Chettri P."/>
            <person name="Cox M.P."/>
            <person name="Datema E."/>
            <person name="de Vries R.P."/>
            <person name="Dhillon B."/>
            <person name="Ganley A.R."/>
            <person name="Griffiths S.A."/>
            <person name="Guo Y."/>
            <person name="Hamelin R.C."/>
            <person name="Henrissat B."/>
            <person name="Kabir M.S."/>
            <person name="Jashni M.K."/>
            <person name="Kema G."/>
            <person name="Klaubauf S."/>
            <person name="Lapidus A."/>
            <person name="Levasseur A."/>
            <person name="Lindquist E."/>
            <person name="Mehrabi R."/>
            <person name="Ohm R.A."/>
            <person name="Owen T.J."/>
            <person name="Salamov A."/>
            <person name="Schwelm A."/>
            <person name="Schijlen E."/>
            <person name="Sun H."/>
            <person name="van den Burg H.A."/>
            <person name="van Ham R.C.H.J."/>
            <person name="Zhang S."/>
            <person name="Goodwin S.B."/>
            <person name="Grigoriev I.V."/>
            <person name="Collemare J."/>
            <person name="Bradshaw R.E."/>
        </authorList>
    </citation>
    <scope>NUCLEOTIDE SEQUENCE [LARGE SCALE GENOMIC DNA]</scope>
    <source>
        <strain evidence="2">NZE10 / CBS 128990</strain>
    </source>
</reference>
<sequence length="137" mass="15564">MTHPILNTNRQLRAECIGIFYANTTLQFCSPLVCVRRLTTLDPKILDMIPELRYDTSETCTKAMSWRTAFREMPGLDEDTKLENLKDELSKQGVTLRVGVLKARICIAGRPRWTSDPLAAALNAVKQGVMVNRMMFM</sequence>
<name>N1PEN5_DOTSN</name>
<dbReference type="EMBL" id="KB446543">
    <property type="protein sequence ID" value="EME40822.1"/>
    <property type="molecule type" value="Genomic_DNA"/>
</dbReference>
<gene>
    <name evidence="1" type="ORF">DOTSEDRAFT_74403</name>
</gene>
<dbReference type="eggNOG" id="ENOG502T65H">
    <property type="taxonomic scope" value="Eukaryota"/>
</dbReference>
<dbReference type="AlphaFoldDB" id="N1PEN5"/>
<keyword evidence="2" id="KW-1185">Reference proteome</keyword>
<evidence type="ECO:0000313" key="1">
    <source>
        <dbReference type="EMBL" id="EME40822.1"/>
    </source>
</evidence>
<dbReference type="OrthoDB" id="5413827at2759"/>
<dbReference type="Proteomes" id="UP000016933">
    <property type="component" value="Unassembled WGS sequence"/>
</dbReference>
<protein>
    <submittedName>
        <fullName evidence="1">Uncharacterized protein</fullName>
    </submittedName>
</protein>
<organism evidence="1 2">
    <name type="scientific">Dothistroma septosporum (strain NZE10 / CBS 128990)</name>
    <name type="common">Red band needle blight fungus</name>
    <name type="synonym">Mycosphaerella pini</name>
    <dbReference type="NCBI Taxonomy" id="675120"/>
    <lineage>
        <taxon>Eukaryota</taxon>
        <taxon>Fungi</taxon>
        <taxon>Dikarya</taxon>
        <taxon>Ascomycota</taxon>
        <taxon>Pezizomycotina</taxon>
        <taxon>Dothideomycetes</taxon>
        <taxon>Dothideomycetidae</taxon>
        <taxon>Mycosphaerellales</taxon>
        <taxon>Mycosphaerellaceae</taxon>
        <taxon>Dothistroma</taxon>
    </lineage>
</organism>
<reference evidence="1 2" key="2">
    <citation type="journal article" date="2012" name="PLoS Pathog.">
        <title>Diverse lifestyles and strategies of plant pathogenesis encoded in the genomes of eighteen Dothideomycetes fungi.</title>
        <authorList>
            <person name="Ohm R.A."/>
            <person name="Feau N."/>
            <person name="Henrissat B."/>
            <person name="Schoch C.L."/>
            <person name="Horwitz B.A."/>
            <person name="Barry K.W."/>
            <person name="Condon B.J."/>
            <person name="Copeland A.C."/>
            <person name="Dhillon B."/>
            <person name="Glaser F."/>
            <person name="Hesse C.N."/>
            <person name="Kosti I."/>
            <person name="LaButti K."/>
            <person name="Lindquist E.A."/>
            <person name="Lucas S."/>
            <person name="Salamov A.A."/>
            <person name="Bradshaw R.E."/>
            <person name="Ciuffetti L."/>
            <person name="Hamelin R.C."/>
            <person name="Kema G.H.J."/>
            <person name="Lawrence C."/>
            <person name="Scott J.A."/>
            <person name="Spatafora J.W."/>
            <person name="Turgeon B.G."/>
            <person name="de Wit P.J.G.M."/>
            <person name="Zhong S."/>
            <person name="Goodwin S.B."/>
            <person name="Grigoriev I.V."/>
        </authorList>
    </citation>
    <scope>NUCLEOTIDE SEQUENCE [LARGE SCALE GENOMIC DNA]</scope>
    <source>
        <strain evidence="2">NZE10 / CBS 128990</strain>
    </source>
</reference>
<dbReference type="OMA" id="IFYANTT"/>
<evidence type="ECO:0000313" key="2">
    <source>
        <dbReference type="Proteomes" id="UP000016933"/>
    </source>
</evidence>